<feature type="compositionally biased region" description="Basic and acidic residues" evidence="1">
    <location>
        <begin position="107"/>
        <end position="125"/>
    </location>
</feature>
<gene>
    <name evidence="2" type="ORF">Tci_487034</name>
</gene>
<feature type="region of interest" description="Disordered" evidence="1">
    <location>
        <begin position="97"/>
        <end position="154"/>
    </location>
</feature>
<dbReference type="EMBL" id="BKCJ010246155">
    <property type="protein sequence ID" value="GEZ15061.1"/>
    <property type="molecule type" value="Genomic_DNA"/>
</dbReference>
<dbReference type="AlphaFoldDB" id="A0A699I560"/>
<sequence length="154" mass="17508">MGWRGLLYPLQWLAMGLCAIGLARWIRKSIKSSRHDYSFQQETGGLSKGVGIMPEVPDEPKDKSTDTNEGVGITLEVPDVSKAIFRVLDIDKEDWGSDEDDVILSSDDERTKFEKETTKSRKTDENSNDEEEHVEDEYVHDVDNVHDDVESMMT</sequence>
<accession>A0A699I560</accession>
<name>A0A699I560_TANCI</name>
<evidence type="ECO:0000313" key="2">
    <source>
        <dbReference type="EMBL" id="GEZ15061.1"/>
    </source>
</evidence>
<evidence type="ECO:0000256" key="1">
    <source>
        <dbReference type="SAM" id="MobiDB-lite"/>
    </source>
</evidence>
<feature type="region of interest" description="Disordered" evidence="1">
    <location>
        <begin position="46"/>
        <end position="73"/>
    </location>
</feature>
<feature type="compositionally biased region" description="Acidic residues" evidence="1">
    <location>
        <begin position="126"/>
        <end position="135"/>
    </location>
</feature>
<reference evidence="2" key="1">
    <citation type="journal article" date="2019" name="Sci. Rep.">
        <title>Draft genome of Tanacetum cinerariifolium, the natural source of mosquito coil.</title>
        <authorList>
            <person name="Yamashiro T."/>
            <person name="Shiraishi A."/>
            <person name="Satake H."/>
            <person name="Nakayama K."/>
        </authorList>
    </citation>
    <scope>NUCLEOTIDE SEQUENCE</scope>
</reference>
<proteinExistence type="predicted"/>
<comment type="caution">
    <text evidence="2">The sequence shown here is derived from an EMBL/GenBank/DDBJ whole genome shotgun (WGS) entry which is preliminary data.</text>
</comment>
<organism evidence="2">
    <name type="scientific">Tanacetum cinerariifolium</name>
    <name type="common">Dalmatian daisy</name>
    <name type="synonym">Chrysanthemum cinerariifolium</name>
    <dbReference type="NCBI Taxonomy" id="118510"/>
    <lineage>
        <taxon>Eukaryota</taxon>
        <taxon>Viridiplantae</taxon>
        <taxon>Streptophyta</taxon>
        <taxon>Embryophyta</taxon>
        <taxon>Tracheophyta</taxon>
        <taxon>Spermatophyta</taxon>
        <taxon>Magnoliopsida</taxon>
        <taxon>eudicotyledons</taxon>
        <taxon>Gunneridae</taxon>
        <taxon>Pentapetalae</taxon>
        <taxon>asterids</taxon>
        <taxon>campanulids</taxon>
        <taxon>Asterales</taxon>
        <taxon>Asteraceae</taxon>
        <taxon>Asteroideae</taxon>
        <taxon>Anthemideae</taxon>
        <taxon>Anthemidinae</taxon>
        <taxon>Tanacetum</taxon>
    </lineage>
</organism>
<feature type="compositionally biased region" description="Basic and acidic residues" evidence="1">
    <location>
        <begin position="136"/>
        <end position="154"/>
    </location>
</feature>
<protein>
    <submittedName>
        <fullName evidence="2">Uncharacterized protein</fullName>
    </submittedName>
</protein>